<evidence type="ECO:0000256" key="12">
    <source>
        <dbReference type="RuleBase" id="RU003784"/>
    </source>
</evidence>
<evidence type="ECO:0000256" key="11">
    <source>
        <dbReference type="RuleBase" id="RU003783"/>
    </source>
</evidence>
<reference evidence="14 15" key="1">
    <citation type="journal article" date="2015" name="Genome Announc.">
        <title>Expanding the biotechnology potential of lactobacilli through comparative genomics of 213 strains and associated genera.</title>
        <authorList>
            <person name="Sun Z."/>
            <person name="Harris H.M."/>
            <person name="McCann A."/>
            <person name="Guo C."/>
            <person name="Argimon S."/>
            <person name="Zhang W."/>
            <person name="Yang X."/>
            <person name="Jeffery I.B."/>
            <person name="Cooney J.C."/>
            <person name="Kagawa T.F."/>
            <person name="Liu W."/>
            <person name="Song Y."/>
            <person name="Salvetti E."/>
            <person name="Wrobel A."/>
            <person name="Rasinkangas P."/>
            <person name="Parkhill J."/>
            <person name="Rea M.C."/>
            <person name="O'Sullivan O."/>
            <person name="Ritari J."/>
            <person name="Douillard F.P."/>
            <person name="Paul Ross R."/>
            <person name="Yang R."/>
            <person name="Briner A.E."/>
            <person name="Felis G.E."/>
            <person name="de Vos W.M."/>
            <person name="Barrangou R."/>
            <person name="Klaenhammer T.R."/>
            <person name="Caufield P.W."/>
            <person name="Cui Y."/>
            <person name="Zhang H."/>
            <person name="O'Toole P.W."/>
        </authorList>
    </citation>
    <scope>NUCLEOTIDE SEQUENCE [LARGE SCALE GENOMIC DNA]</scope>
    <source>
        <strain evidence="14 15">DSM 14340</strain>
    </source>
</reference>
<comment type="caution">
    <text evidence="14">The sequence shown here is derived from an EMBL/GenBank/DDBJ whole genome shotgun (WGS) entry which is preliminary data.</text>
</comment>
<evidence type="ECO:0000256" key="5">
    <source>
        <dbReference type="ARBA" id="ARBA00022694"/>
    </source>
</evidence>
<sequence>MTKEKVLVIVGPTGVGKTALSLTLAQQLNGEIISGDSMQVYRQLDIGTAKATPAEQAQAPHHLIDIVDVQERFTAYDFQQQGQSLVQQIRQRNALPMIVGGTGLYLQALLYDMTLGTAEEAEANFKVRQKWQAYLTDHTPAELWQTLQQIDPQAAAKIPPANTRRVIRALEVYETTGVKFSDQKPNELRYDTYVIGLNCDRPVLYERIDQRVDQMLATGLLDEAKWAYQQQADSPQAVRGIGYKEFYPYFDGQYSLARAVELVKQNSRHYAKRQLTWFRNQIPVHWYNLVENQAEDLVRIQQDVQAWLEK</sequence>
<evidence type="ECO:0000256" key="4">
    <source>
        <dbReference type="ARBA" id="ARBA00022679"/>
    </source>
</evidence>
<dbReference type="EMBL" id="AZEX01000074">
    <property type="protein sequence ID" value="KRL58317.1"/>
    <property type="molecule type" value="Genomic_DNA"/>
</dbReference>
<feature type="site" description="Interaction with substrate tRNA" evidence="10">
    <location>
        <position position="102"/>
    </location>
</feature>
<comment type="cofactor">
    <cofactor evidence="1 10">
        <name>Mg(2+)</name>
        <dbReference type="ChEBI" id="CHEBI:18420"/>
    </cofactor>
</comment>
<gene>
    <name evidence="10" type="primary">miaA</name>
    <name evidence="14" type="ORF">FC69_GL000499</name>
</gene>
<evidence type="ECO:0000256" key="2">
    <source>
        <dbReference type="ARBA" id="ARBA00003213"/>
    </source>
</evidence>
<dbReference type="STRING" id="1423747.FC69_GL000499"/>
<dbReference type="SUPFAM" id="SSF52540">
    <property type="entry name" value="P-loop containing nucleoside triphosphate hydrolases"/>
    <property type="match status" value="2"/>
</dbReference>
<dbReference type="GO" id="GO:0052381">
    <property type="term" value="F:tRNA dimethylallyltransferase activity"/>
    <property type="evidence" value="ECO:0007669"/>
    <property type="project" value="UniProtKB-UniRule"/>
</dbReference>
<dbReference type="PATRIC" id="fig|1423747.3.peg.507"/>
<evidence type="ECO:0000256" key="10">
    <source>
        <dbReference type="HAMAP-Rule" id="MF_00185"/>
    </source>
</evidence>
<accession>A0A0R1RMD5</accession>
<dbReference type="PANTHER" id="PTHR11088:SF60">
    <property type="entry name" value="TRNA DIMETHYLALLYLTRANSFERASE"/>
    <property type="match status" value="1"/>
</dbReference>
<proteinExistence type="inferred from homology"/>
<dbReference type="Proteomes" id="UP000051264">
    <property type="component" value="Unassembled WGS sequence"/>
</dbReference>
<feature type="binding site" evidence="10">
    <location>
        <begin position="11"/>
        <end position="18"/>
    </location>
    <ligand>
        <name>ATP</name>
        <dbReference type="ChEBI" id="CHEBI:30616"/>
    </ligand>
</feature>
<dbReference type="InterPro" id="IPR018022">
    <property type="entry name" value="IPT"/>
</dbReference>
<feature type="binding site" evidence="10">
    <location>
        <begin position="13"/>
        <end position="18"/>
    </location>
    <ligand>
        <name>substrate</name>
    </ligand>
</feature>
<evidence type="ECO:0000256" key="9">
    <source>
        <dbReference type="ARBA" id="ARBA00049563"/>
    </source>
</evidence>
<organism evidence="14 15">
    <name type="scientific">Latilactobacillus fuchuensis DSM 14340 = JCM 11249</name>
    <dbReference type="NCBI Taxonomy" id="1423747"/>
    <lineage>
        <taxon>Bacteria</taxon>
        <taxon>Bacillati</taxon>
        <taxon>Bacillota</taxon>
        <taxon>Bacilli</taxon>
        <taxon>Lactobacillales</taxon>
        <taxon>Lactobacillaceae</taxon>
        <taxon>Latilactobacillus</taxon>
    </lineage>
</organism>
<evidence type="ECO:0000256" key="1">
    <source>
        <dbReference type="ARBA" id="ARBA00001946"/>
    </source>
</evidence>
<comment type="subunit">
    <text evidence="10">Monomer.</text>
</comment>
<protein>
    <recommendedName>
        <fullName evidence="10">tRNA dimethylallyltransferase</fullName>
        <ecNumber evidence="10">2.5.1.75</ecNumber>
    </recommendedName>
    <alternativeName>
        <fullName evidence="10">Dimethylallyl diphosphate:tRNA dimethylallyltransferase</fullName>
        <shortName evidence="10">DMAPP:tRNA dimethylallyltransferase</shortName>
        <shortName evidence="10">DMATase</shortName>
    </alternativeName>
    <alternativeName>
        <fullName evidence="10">Isopentenyl-diphosphate:tRNA isopentenyltransferase</fullName>
        <shortName evidence="10">IPP transferase</shortName>
        <shortName evidence="10">IPPT</shortName>
        <shortName evidence="10">IPTase</shortName>
    </alternativeName>
</protein>
<evidence type="ECO:0000256" key="3">
    <source>
        <dbReference type="ARBA" id="ARBA00005842"/>
    </source>
</evidence>
<keyword evidence="4 10" id="KW-0808">Transferase</keyword>
<dbReference type="GO" id="GO:0005524">
    <property type="term" value="F:ATP binding"/>
    <property type="evidence" value="ECO:0007669"/>
    <property type="project" value="UniProtKB-UniRule"/>
</dbReference>
<keyword evidence="5 10" id="KW-0819">tRNA processing</keyword>
<feature type="region of interest" description="Interaction with substrate tRNA" evidence="10">
    <location>
        <begin position="36"/>
        <end position="39"/>
    </location>
</feature>
<dbReference type="HAMAP" id="MF_00185">
    <property type="entry name" value="IPP_trans"/>
    <property type="match status" value="1"/>
</dbReference>
<dbReference type="Gene3D" id="3.40.50.300">
    <property type="entry name" value="P-loop containing nucleotide triphosphate hydrolases"/>
    <property type="match status" value="1"/>
</dbReference>
<keyword evidence="8 10" id="KW-0460">Magnesium</keyword>
<dbReference type="RefSeq" id="WP_025083957.1">
    <property type="nucleotide sequence ID" value="NZ_AZEX01000074.1"/>
</dbReference>
<dbReference type="NCBIfam" id="TIGR00174">
    <property type="entry name" value="miaA"/>
    <property type="match status" value="1"/>
</dbReference>
<evidence type="ECO:0000256" key="6">
    <source>
        <dbReference type="ARBA" id="ARBA00022741"/>
    </source>
</evidence>
<feature type="site" description="Interaction with substrate tRNA" evidence="10">
    <location>
        <position position="128"/>
    </location>
</feature>
<name>A0A0R1RMD5_9LACO</name>
<comment type="similarity">
    <text evidence="3 10 13">Belongs to the IPP transferase family.</text>
</comment>
<comment type="caution">
    <text evidence="10">Lacks conserved residue(s) required for the propagation of feature annotation.</text>
</comment>
<dbReference type="Pfam" id="PF01715">
    <property type="entry name" value="IPPT"/>
    <property type="match status" value="1"/>
</dbReference>
<evidence type="ECO:0000313" key="15">
    <source>
        <dbReference type="Proteomes" id="UP000051264"/>
    </source>
</evidence>
<comment type="catalytic activity">
    <reaction evidence="9 10 11">
        <text>adenosine(37) in tRNA + dimethylallyl diphosphate = N(6)-dimethylallyladenosine(37) in tRNA + diphosphate</text>
        <dbReference type="Rhea" id="RHEA:26482"/>
        <dbReference type="Rhea" id="RHEA-COMP:10162"/>
        <dbReference type="Rhea" id="RHEA-COMP:10375"/>
        <dbReference type="ChEBI" id="CHEBI:33019"/>
        <dbReference type="ChEBI" id="CHEBI:57623"/>
        <dbReference type="ChEBI" id="CHEBI:74411"/>
        <dbReference type="ChEBI" id="CHEBI:74415"/>
        <dbReference type="EC" id="2.5.1.75"/>
    </reaction>
</comment>
<dbReference type="eggNOG" id="COG0324">
    <property type="taxonomic scope" value="Bacteria"/>
</dbReference>
<evidence type="ECO:0000313" key="14">
    <source>
        <dbReference type="EMBL" id="KRL58317.1"/>
    </source>
</evidence>
<keyword evidence="7 10" id="KW-0067">ATP-binding</keyword>
<dbReference type="GO" id="GO:0006400">
    <property type="term" value="P:tRNA modification"/>
    <property type="evidence" value="ECO:0007669"/>
    <property type="project" value="TreeGrafter"/>
</dbReference>
<evidence type="ECO:0000256" key="8">
    <source>
        <dbReference type="ARBA" id="ARBA00022842"/>
    </source>
</evidence>
<evidence type="ECO:0000256" key="13">
    <source>
        <dbReference type="RuleBase" id="RU003785"/>
    </source>
</evidence>
<dbReference type="PANTHER" id="PTHR11088">
    <property type="entry name" value="TRNA DIMETHYLALLYLTRANSFERASE"/>
    <property type="match status" value="1"/>
</dbReference>
<evidence type="ECO:0000256" key="7">
    <source>
        <dbReference type="ARBA" id="ARBA00022840"/>
    </source>
</evidence>
<dbReference type="Gene3D" id="1.10.20.140">
    <property type="match status" value="1"/>
</dbReference>
<dbReference type="InterPro" id="IPR039657">
    <property type="entry name" value="Dimethylallyltransferase"/>
</dbReference>
<comment type="function">
    <text evidence="2 10 12">Catalyzes the transfer of a dimethylallyl group onto the adenine at position 37 in tRNAs that read codons beginning with uridine, leading to the formation of N6-(dimethylallyl)adenosine (i(6)A).</text>
</comment>
<dbReference type="EC" id="2.5.1.75" evidence="10"/>
<dbReference type="InterPro" id="IPR027417">
    <property type="entry name" value="P-loop_NTPase"/>
</dbReference>
<keyword evidence="6 10" id="KW-0547">Nucleotide-binding</keyword>
<dbReference type="AlphaFoldDB" id="A0A0R1RMD5"/>